<dbReference type="Proteomes" id="UP000593566">
    <property type="component" value="Unassembled WGS sequence"/>
</dbReference>
<dbReference type="PANTHER" id="PTHR38846">
    <property type="entry name" value="C3H1-TYPE DOMAIN-CONTAINING PROTEIN"/>
    <property type="match status" value="1"/>
</dbReference>
<proteinExistence type="predicted"/>
<reference evidence="2 3" key="1">
    <citation type="journal article" date="2020" name="Genomics">
        <title>Complete, high-quality genomes from long-read metagenomic sequencing of two wolf lichen thalli reveals enigmatic genome architecture.</title>
        <authorList>
            <person name="McKenzie S.K."/>
            <person name="Walston R.F."/>
            <person name="Allen J.L."/>
        </authorList>
    </citation>
    <scope>NUCLEOTIDE SEQUENCE [LARGE SCALE GENOMIC DNA]</scope>
    <source>
        <strain evidence="2">WasteWater1</strain>
    </source>
</reference>
<evidence type="ECO:0000313" key="2">
    <source>
        <dbReference type="EMBL" id="KAF6228259.1"/>
    </source>
</evidence>
<dbReference type="PANTHER" id="PTHR38846:SF1">
    <property type="entry name" value="C3H1-TYPE DOMAIN-CONTAINING PROTEIN"/>
    <property type="match status" value="1"/>
</dbReference>
<accession>A0A8H6FHQ4</accession>
<evidence type="ECO:0000256" key="1">
    <source>
        <dbReference type="SAM" id="MobiDB-lite"/>
    </source>
</evidence>
<gene>
    <name evidence="2" type="ORF">HO133_007989</name>
</gene>
<name>A0A8H6FHQ4_9LECA</name>
<comment type="caution">
    <text evidence="2">The sequence shown here is derived from an EMBL/GenBank/DDBJ whole genome shotgun (WGS) entry which is preliminary data.</text>
</comment>
<dbReference type="EMBL" id="JACCJB010000004">
    <property type="protein sequence ID" value="KAF6228259.1"/>
    <property type="molecule type" value="Genomic_DNA"/>
</dbReference>
<dbReference type="RefSeq" id="XP_037156193.1">
    <property type="nucleotide sequence ID" value="XM_037298857.1"/>
</dbReference>
<dbReference type="AlphaFoldDB" id="A0A8H6FHQ4"/>
<protein>
    <submittedName>
        <fullName evidence="2">Uncharacterized protein</fullName>
    </submittedName>
</protein>
<keyword evidence="3" id="KW-1185">Reference proteome</keyword>
<dbReference type="GeneID" id="59336386"/>
<feature type="region of interest" description="Disordered" evidence="1">
    <location>
        <begin position="1"/>
        <end position="60"/>
    </location>
</feature>
<sequence length="309" mass="34187">MSIPPTKSPKQLYRDAVPNAKADLGTPPRKISTPSHPIGPTLVNPGVKSKQRQKPSVPFSALYSPPSKPAIFVARQVGTQPARSGAVCKGWKDHEWRPDIEAVGADEFESNKAAASPQILVPNFASPYENSFPQLPALLIIPHLPVGTMAEQAYFGRFQTFAPDPQATVLENFAQLAISNGWGKKSQEYKDERKSYMIALADTHIESIERGGAAGTLAGLQGLCKELRVCPIPTSITQCKKKLRTVHVCIVDLIDNRRLGGTRVHIFPCHRELQQHIKKRKHYFPKYEAKEKEGGLLKVLLRKIKGYEA</sequence>
<organism evidence="2 3">
    <name type="scientific">Letharia lupina</name>
    <dbReference type="NCBI Taxonomy" id="560253"/>
    <lineage>
        <taxon>Eukaryota</taxon>
        <taxon>Fungi</taxon>
        <taxon>Dikarya</taxon>
        <taxon>Ascomycota</taxon>
        <taxon>Pezizomycotina</taxon>
        <taxon>Lecanoromycetes</taxon>
        <taxon>OSLEUM clade</taxon>
        <taxon>Lecanoromycetidae</taxon>
        <taxon>Lecanorales</taxon>
        <taxon>Lecanorineae</taxon>
        <taxon>Parmeliaceae</taxon>
        <taxon>Letharia</taxon>
    </lineage>
</organism>
<evidence type="ECO:0000313" key="3">
    <source>
        <dbReference type="Proteomes" id="UP000593566"/>
    </source>
</evidence>